<feature type="non-terminal residue" evidence="1">
    <location>
        <position position="72"/>
    </location>
</feature>
<proteinExistence type="predicted"/>
<accession>A0A0B6XWK9</accession>
<sequence>IFVVKEKETNIMNFSVDSEAETFEQCPKTVVVIEPTRVVYFSRCQKCVYCDLLVVHKCNSENNFFARIKQDR</sequence>
<feature type="non-terminal residue" evidence="1">
    <location>
        <position position="1"/>
    </location>
</feature>
<evidence type="ECO:0000313" key="1">
    <source>
        <dbReference type="EMBL" id="CEK48263.1"/>
    </source>
</evidence>
<gene>
    <name evidence="1" type="primary">ORF3495</name>
</gene>
<dbReference type="AlphaFoldDB" id="A0A0B6XWK9"/>
<reference evidence="1" key="1">
    <citation type="submission" date="2014-12" db="EMBL/GenBank/DDBJ databases">
        <title>Insight into the proteome of Arion vulgaris.</title>
        <authorList>
            <person name="Aradska J."/>
            <person name="Bulat T."/>
            <person name="Smidak R."/>
            <person name="Sarate P."/>
            <person name="Gangsoo J."/>
            <person name="Sialana F."/>
            <person name="Bilban M."/>
            <person name="Lubec G."/>
        </authorList>
    </citation>
    <scope>NUCLEOTIDE SEQUENCE</scope>
    <source>
        <tissue evidence="1">Skin</tissue>
    </source>
</reference>
<name>A0A0B6XWK9_9EUPU</name>
<organism evidence="1">
    <name type="scientific">Arion vulgaris</name>
    <dbReference type="NCBI Taxonomy" id="1028688"/>
    <lineage>
        <taxon>Eukaryota</taxon>
        <taxon>Metazoa</taxon>
        <taxon>Spiralia</taxon>
        <taxon>Lophotrochozoa</taxon>
        <taxon>Mollusca</taxon>
        <taxon>Gastropoda</taxon>
        <taxon>Heterobranchia</taxon>
        <taxon>Euthyneura</taxon>
        <taxon>Panpulmonata</taxon>
        <taxon>Eupulmonata</taxon>
        <taxon>Stylommatophora</taxon>
        <taxon>Helicina</taxon>
        <taxon>Arionoidea</taxon>
        <taxon>Arionidae</taxon>
        <taxon>Arion</taxon>
    </lineage>
</organism>
<protein>
    <submittedName>
        <fullName evidence="1">Uncharacterized protein</fullName>
    </submittedName>
</protein>
<dbReference type="EMBL" id="HACG01001398">
    <property type="protein sequence ID" value="CEK48263.1"/>
    <property type="molecule type" value="Transcribed_RNA"/>
</dbReference>